<keyword evidence="3" id="KW-0507">mRNA processing</keyword>
<dbReference type="Gene3D" id="2.40.50.140">
    <property type="entry name" value="Nucleic acid-binding proteins"/>
    <property type="match status" value="1"/>
</dbReference>
<keyword evidence="5" id="KW-0378">Hydrolase</keyword>
<keyword evidence="2" id="KW-0489">Methyltransferase</keyword>
<dbReference type="SUPFAM" id="SSF56091">
    <property type="entry name" value="DNA ligase/mRNA capping enzyme, catalytic domain"/>
    <property type="match status" value="1"/>
</dbReference>
<evidence type="ECO:0000256" key="5">
    <source>
        <dbReference type="ARBA" id="ARBA00022801"/>
    </source>
</evidence>
<comment type="catalytic activity">
    <reaction evidence="7">
        <text>a 5'-end triphospho-ribonucleoside in mRNA + H2O = a 5'-end diphospho-ribonucleoside in mRNA + phosphate + H(+)</text>
        <dbReference type="Rhea" id="RHEA:67004"/>
        <dbReference type="Rhea" id="RHEA-COMP:17164"/>
        <dbReference type="Rhea" id="RHEA-COMP:17165"/>
        <dbReference type="ChEBI" id="CHEBI:15377"/>
        <dbReference type="ChEBI" id="CHEBI:15378"/>
        <dbReference type="ChEBI" id="CHEBI:43474"/>
        <dbReference type="ChEBI" id="CHEBI:167616"/>
        <dbReference type="ChEBI" id="CHEBI:167618"/>
        <dbReference type="EC" id="3.6.1.74"/>
    </reaction>
    <physiologicalReaction direction="left-to-right" evidence="7">
        <dbReference type="Rhea" id="RHEA:67005"/>
    </physiologicalReaction>
</comment>
<dbReference type="InterPro" id="IPR029063">
    <property type="entry name" value="SAM-dependent_MTases_sf"/>
</dbReference>
<feature type="domain" description="MRNA cap 0 methyltransferase" evidence="8">
    <location>
        <begin position="536"/>
        <end position="785"/>
    </location>
</feature>
<dbReference type="CDD" id="cd02440">
    <property type="entry name" value="AdoMet_MTases"/>
    <property type="match status" value="1"/>
</dbReference>
<dbReference type="InterPro" id="IPR004206">
    <property type="entry name" value="mRNA_triPase_Cet1"/>
</dbReference>
<dbReference type="GO" id="GO:0008168">
    <property type="term" value="F:methyltransferase activity"/>
    <property type="evidence" value="ECO:0007669"/>
    <property type="project" value="UniProtKB-KW"/>
</dbReference>
<gene>
    <name evidence="9" type="ORF">LCPAC302_02820</name>
</gene>
<dbReference type="GO" id="GO:0032259">
    <property type="term" value="P:methylation"/>
    <property type="evidence" value="ECO:0007669"/>
    <property type="project" value="UniProtKB-KW"/>
</dbReference>
<comment type="pathway">
    <text evidence="1">mRNA processing; mRNA capping.</text>
</comment>
<organism evidence="9">
    <name type="scientific">Pithovirus LCPAC302</name>
    <dbReference type="NCBI Taxonomy" id="2506593"/>
    <lineage>
        <taxon>Viruses</taxon>
        <taxon>Pithoviruses</taxon>
    </lineage>
</organism>
<dbReference type="PANTHER" id="PTHR10367:SF25">
    <property type="entry name" value="DUAL SPECIFICITY PHOSPHATASE CATALYTIC DOMAIN PROTEIN (AFU_ORTHOLOGUE AFUA_1G03540)"/>
    <property type="match status" value="1"/>
</dbReference>
<dbReference type="InterPro" id="IPR012340">
    <property type="entry name" value="NA-bd_OB-fold"/>
</dbReference>
<dbReference type="Gene3D" id="3.40.50.150">
    <property type="entry name" value="Vaccinia Virus protein VP39"/>
    <property type="match status" value="1"/>
</dbReference>
<dbReference type="PROSITE" id="PS51562">
    <property type="entry name" value="RNA_CAP0_MT"/>
    <property type="match status" value="1"/>
</dbReference>
<dbReference type="InterPro" id="IPR051029">
    <property type="entry name" value="mRNA_Capping_Enz/RNA_Phosphat"/>
</dbReference>
<dbReference type="InterPro" id="IPR033469">
    <property type="entry name" value="CYTH-like_dom_sf"/>
</dbReference>
<evidence type="ECO:0000256" key="6">
    <source>
        <dbReference type="ARBA" id="ARBA00035028"/>
    </source>
</evidence>
<evidence type="ECO:0000256" key="4">
    <source>
        <dbReference type="ARBA" id="ARBA00022679"/>
    </source>
</evidence>
<accession>A0A481Z8G5</accession>
<evidence type="ECO:0000256" key="7">
    <source>
        <dbReference type="ARBA" id="ARBA00047740"/>
    </source>
</evidence>
<evidence type="ECO:0000259" key="8">
    <source>
        <dbReference type="PROSITE" id="PS51562"/>
    </source>
</evidence>
<evidence type="ECO:0000256" key="3">
    <source>
        <dbReference type="ARBA" id="ARBA00022664"/>
    </source>
</evidence>
<evidence type="ECO:0000256" key="1">
    <source>
        <dbReference type="ARBA" id="ARBA00005129"/>
    </source>
</evidence>
<dbReference type="Pfam" id="PF01331">
    <property type="entry name" value="mRNA_cap_enzyme"/>
    <property type="match status" value="1"/>
</dbReference>
<dbReference type="GO" id="GO:0008233">
    <property type="term" value="F:peptidase activity"/>
    <property type="evidence" value="ECO:0007669"/>
    <property type="project" value="UniProtKB-KW"/>
</dbReference>
<dbReference type="GO" id="GO:0005524">
    <property type="term" value="F:ATP binding"/>
    <property type="evidence" value="ECO:0007669"/>
    <property type="project" value="InterPro"/>
</dbReference>
<sequence length="1047" mass="120701">MLSATIKQRIRSTYAKYNDGSVELEARFGRSKKRVFIPGVSRQVFNRIRDYFTARGQAIQTKTTDYIYKNIRKTVISPIGDKNPETIWIEKNRLWNEEDKNYGIRYSMSREIPVQSVSDFKPEVIREKNRYSFYVFRNLVRIDLTIVDMIQGLQEKKQEDGTRYEVEIELISPNGIDLFEKAIVVTLQRVLDTIVLYANKEANDLIRFINSILGSTKRGILDHYPIVQARNLKLKDMVWGGLIGNEKTGYSITHKADGIRKLLVFHSSGVWLVMAPHSLNRLTKQEIPMFNGTILDGETIAQDRRLKNAPNSRIWYLTFDCLAWSSDTSIQMKSHGIRMNHAQSVADNFKNKLLFINTKSFRNFGTPQEFFTVMRDMYREQKHLSYEQDGFLFTPVNTEYNSHSDKYPLYSRVLTKYPDICKWKPEDQLTIDFKIQWLATPEGSKIIKLYVNERGKAIPFKGTKIFPYTDEIDSLHPLTLDLPNGTVVEYGWDYDKNLFVPHKVRHDKTKPNKRDIAEDVWMDIQRPLTEAIMTGNTFTLLRSYHNKIKKNLFQSGKGTLLDIGSGRGGDVSKWKQYHKVIAVEPNAEHIVELRRRIELNGMTDRVRIVNTGGENTQEIYNNVRDFIGDRVDVISMMLSMSFFWRSQQMVDSLISTIITNIKPEGKFVFLTIDGDLVEQTFEPAFDTGPVLTQLDLGPATLKYYGDKKPKELHIHIEGTIVQDQTEWLVRLSDLIVPLRKVGFEFSLRKRADEERFLTEEEITMTQMYTYGIIDRTDQTTVLPDLKITSIPLPSIPLPSIPLPSIPLPSIPLPSIPLPSIVSPLSPVSIEKELSMIPMDSYERVNLSWYPNETVVRIGCIRDGSCFFHSVIGSYYIPYQNNNSIRYRKDLIQKLRRDLAYTLELEDPANPGKINWETAADGQFMALYEQQKMGVDFKNVFGVPIDFSLEGLQKLFNSNQFLGDEVYQYASDMIGVDIYIMRLTDKDLYVHQDASKEGVKRKVVVISGNGDHYEIIGVERNGLFQTVFEPDDPFIVAIGRLKSRGLKK</sequence>
<protein>
    <recommendedName>
        <fullName evidence="6">mRNA 5'-phosphatase</fullName>
        <ecNumber evidence="6">3.6.1.74</ecNumber>
    </recommendedName>
</protein>
<dbReference type="GO" id="GO:0140818">
    <property type="term" value="F:mRNA 5'-triphosphate monophosphatase activity"/>
    <property type="evidence" value="ECO:0007669"/>
    <property type="project" value="UniProtKB-EC"/>
</dbReference>
<dbReference type="EMBL" id="MK500562">
    <property type="protein sequence ID" value="QBK91662.1"/>
    <property type="molecule type" value="Genomic_DNA"/>
</dbReference>
<dbReference type="UniPathway" id="UPA00922"/>
<dbReference type="InterPro" id="IPR037009">
    <property type="entry name" value="mRNA_triPase_Cet1_sf"/>
</dbReference>
<dbReference type="Pfam" id="PF02940">
    <property type="entry name" value="mRNA_triPase"/>
    <property type="match status" value="1"/>
</dbReference>
<keyword evidence="4" id="KW-0808">Transferase</keyword>
<dbReference type="Gene3D" id="3.30.470.30">
    <property type="entry name" value="DNA ligase/mRNA capping enzyme"/>
    <property type="match status" value="1"/>
</dbReference>
<keyword evidence="9" id="KW-0645">Protease</keyword>
<dbReference type="GO" id="GO:0004484">
    <property type="term" value="F:mRNA guanylyltransferase activity"/>
    <property type="evidence" value="ECO:0007669"/>
    <property type="project" value="InterPro"/>
</dbReference>
<evidence type="ECO:0000313" key="9">
    <source>
        <dbReference type="EMBL" id="QBK91662.1"/>
    </source>
</evidence>
<dbReference type="Gene3D" id="3.20.100.10">
    <property type="entry name" value="mRNA triphosphatase Cet1-like"/>
    <property type="match status" value="1"/>
</dbReference>
<evidence type="ECO:0000256" key="2">
    <source>
        <dbReference type="ARBA" id="ARBA00022603"/>
    </source>
</evidence>
<dbReference type="InterPro" id="IPR004971">
    <property type="entry name" value="mRNA_G-N7_MeTrfase_dom"/>
</dbReference>
<dbReference type="SUPFAM" id="SSF55154">
    <property type="entry name" value="CYTH-like phosphatases"/>
    <property type="match status" value="1"/>
</dbReference>
<dbReference type="InterPro" id="IPR001339">
    <property type="entry name" value="mRNA_cap_enzyme_adenylation"/>
</dbReference>
<dbReference type="SUPFAM" id="SSF50249">
    <property type="entry name" value="Nucleic acid-binding proteins"/>
    <property type="match status" value="1"/>
</dbReference>
<dbReference type="SUPFAM" id="SSF53335">
    <property type="entry name" value="S-adenosyl-L-methionine-dependent methyltransferases"/>
    <property type="match status" value="1"/>
</dbReference>
<dbReference type="GO" id="GO:0006370">
    <property type="term" value="P:7-methylguanosine mRNA capping"/>
    <property type="evidence" value="ECO:0007669"/>
    <property type="project" value="UniProtKB-UniPathway"/>
</dbReference>
<dbReference type="PANTHER" id="PTHR10367">
    <property type="entry name" value="MRNA-CAPPING ENZYME"/>
    <property type="match status" value="1"/>
</dbReference>
<dbReference type="GO" id="GO:0004651">
    <property type="term" value="F:polynucleotide 5'-phosphatase activity"/>
    <property type="evidence" value="ECO:0007669"/>
    <property type="project" value="InterPro"/>
</dbReference>
<dbReference type="GO" id="GO:0006508">
    <property type="term" value="P:proteolysis"/>
    <property type="evidence" value="ECO:0007669"/>
    <property type="project" value="UniProtKB-KW"/>
</dbReference>
<name>A0A481Z8G5_9VIRU</name>
<dbReference type="EC" id="3.6.1.74" evidence="6"/>
<dbReference type="Gene3D" id="3.90.70.80">
    <property type="match status" value="1"/>
</dbReference>
<proteinExistence type="predicted"/>
<reference evidence="9" key="1">
    <citation type="journal article" date="2019" name="MBio">
        <title>Virus Genomes from Deep Sea Sediments Expand the Ocean Megavirome and Support Independent Origins of Viral Gigantism.</title>
        <authorList>
            <person name="Backstrom D."/>
            <person name="Yutin N."/>
            <person name="Jorgensen S.L."/>
            <person name="Dharamshi J."/>
            <person name="Homa F."/>
            <person name="Zaremba-Niedwiedzka K."/>
            <person name="Spang A."/>
            <person name="Wolf Y.I."/>
            <person name="Koonin E.V."/>
            <person name="Ettema T.J."/>
        </authorList>
    </citation>
    <scope>NUCLEOTIDE SEQUENCE</scope>
</reference>